<dbReference type="GO" id="GO:0071949">
    <property type="term" value="F:FAD binding"/>
    <property type="evidence" value="ECO:0007669"/>
    <property type="project" value="InterPro"/>
</dbReference>
<evidence type="ECO:0000256" key="1">
    <source>
        <dbReference type="ARBA" id="ARBA00001974"/>
    </source>
</evidence>
<organism evidence="9 10">
    <name type="scientific">Deinobacterium chartae</name>
    <dbReference type="NCBI Taxonomy" id="521158"/>
    <lineage>
        <taxon>Bacteria</taxon>
        <taxon>Thermotogati</taxon>
        <taxon>Deinococcota</taxon>
        <taxon>Deinococci</taxon>
        <taxon>Deinococcales</taxon>
        <taxon>Deinococcaceae</taxon>
        <taxon>Deinobacterium</taxon>
    </lineage>
</organism>
<dbReference type="RefSeq" id="WP_183984760.1">
    <property type="nucleotide sequence ID" value="NZ_JACHHG010000002.1"/>
</dbReference>
<dbReference type="Pfam" id="PF01565">
    <property type="entry name" value="FAD_binding_4"/>
    <property type="match status" value="1"/>
</dbReference>
<dbReference type="PANTHER" id="PTHR11748:SF111">
    <property type="entry name" value="D-LACTATE DEHYDROGENASE, MITOCHONDRIAL-RELATED"/>
    <property type="match status" value="1"/>
</dbReference>
<keyword evidence="10" id="KW-1185">Reference proteome</keyword>
<sequence>MTQTVTYLEALQSRLGERVSTGRADLAQHAKDEGYPQTYLPDAVVYAESEQDVLAVLEIARAHGVPVTPFAAGSSLEGNALPVKGGISLDLSRMSRILSIDAPNFCATVEPGVLYRELSRQARPHGLFFAVDPGADCSLGGMASTCASGTAAVRYGTMRQQVLSMRVALLDGRVLTLGSKARKSSAGYDLKDLFIGAEGTLGIITELTVRLHPLPTFVASARSVFETVDAAVEAAVMVIGSGLHPERIELVDAETVRAVNLYVGSAHPELPTLWIEVAGSSRVELEGQLALIGELCQDAGGSQFATASAESERAELWAARHNAYYALKRLFPDHTSQTTDVCVPISALPEAIAETERLARELDLHAPVMGHVGDGNFHVLLHAHPDDADAWARIGRMSEGMVAKAHALGGTCTGEHGVGLRKRKYLEAEYGSETVAVMREVKALFDPQGLLNPGKILP</sequence>
<dbReference type="Gene3D" id="1.10.45.10">
    <property type="entry name" value="Vanillyl-alcohol Oxidase, Chain A, domain 4"/>
    <property type="match status" value="1"/>
</dbReference>
<dbReference type="PROSITE" id="PS51387">
    <property type="entry name" value="FAD_PCMH"/>
    <property type="match status" value="1"/>
</dbReference>
<dbReference type="InterPro" id="IPR004113">
    <property type="entry name" value="FAD-bd_oxidored_4_C"/>
</dbReference>
<comment type="cofactor">
    <cofactor evidence="1">
        <name>FAD</name>
        <dbReference type="ChEBI" id="CHEBI:57692"/>
    </cofactor>
</comment>
<dbReference type="Gene3D" id="3.30.70.2740">
    <property type="match status" value="1"/>
</dbReference>
<dbReference type="AlphaFoldDB" id="A0A841HYW1"/>
<comment type="caution">
    <text evidence="9">The sequence shown here is derived from an EMBL/GenBank/DDBJ whole genome shotgun (WGS) entry which is preliminary data.</text>
</comment>
<dbReference type="SUPFAM" id="SSF55103">
    <property type="entry name" value="FAD-linked oxidases, C-terminal domain"/>
    <property type="match status" value="1"/>
</dbReference>
<dbReference type="EMBL" id="JACHHG010000002">
    <property type="protein sequence ID" value="MBB6097409.1"/>
    <property type="molecule type" value="Genomic_DNA"/>
</dbReference>
<gene>
    <name evidence="9" type="ORF">HNR42_000823</name>
</gene>
<evidence type="ECO:0000256" key="4">
    <source>
        <dbReference type="ARBA" id="ARBA00022827"/>
    </source>
</evidence>
<feature type="domain" description="FAD-binding PCMH-type" evidence="8">
    <location>
        <begin position="37"/>
        <end position="214"/>
    </location>
</feature>
<dbReference type="PANTHER" id="PTHR11748">
    <property type="entry name" value="D-LACTATE DEHYDROGENASE"/>
    <property type="match status" value="1"/>
</dbReference>
<evidence type="ECO:0000313" key="10">
    <source>
        <dbReference type="Proteomes" id="UP000569951"/>
    </source>
</evidence>
<keyword evidence="4" id="KW-0274">FAD</keyword>
<proteinExistence type="inferred from homology"/>
<protein>
    <recommendedName>
        <fullName evidence="7">D-lactate dehydrogenase (cytochrome)</fullName>
        <ecNumber evidence="7">1.1.2.4</ecNumber>
    </recommendedName>
</protein>
<reference evidence="9 10" key="1">
    <citation type="submission" date="2020-08" db="EMBL/GenBank/DDBJ databases">
        <title>Genomic Encyclopedia of Type Strains, Phase IV (KMG-IV): sequencing the most valuable type-strain genomes for metagenomic binning, comparative biology and taxonomic classification.</title>
        <authorList>
            <person name="Goeker M."/>
        </authorList>
    </citation>
    <scope>NUCLEOTIDE SEQUENCE [LARGE SCALE GENOMIC DNA]</scope>
    <source>
        <strain evidence="9 10">DSM 21458</strain>
    </source>
</reference>
<evidence type="ECO:0000256" key="3">
    <source>
        <dbReference type="ARBA" id="ARBA00022630"/>
    </source>
</evidence>
<dbReference type="Pfam" id="PF02913">
    <property type="entry name" value="FAD-oxidase_C"/>
    <property type="match status" value="1"/>
</dbReference>
<evidence type="ECO:0000313" key="9">
    <source>
        <dbReference type="EMBL" id="MBB6097409.1"/>
    </source>
</evidence>
<keyword evidence="3" id="KW-0285">Flavoprotein</keyword>
<dbReference type="GO" id="GO:0008720">
    <property type="term" value="F:D-lactate dehydrogenase (NAD+) activity"/>
    <property type="evidence" value="ECO:0007669"/>
    <property type="project" value="TreeGrafter"/>
</dbReference>
<dbReference type="FunFam" id="3.30.70.2740:FF:000001">
    <property type="entry name" value="D-lactate dehydrogenase mitochondrial"/>
    <property type="match status" value="1"/>
</dbReference>
<evidence type="ECO:0000256" key="5">
    <source>
        <dbReference type="ARBA" id="ARBA00022946"/>
    </source>
</evidence>
<dbReference type="InterPro" id="IPR036318">
    <property type="entry name" value="FAD-bd_PCMH-like_sf"/>
</dbReference>
<evidence type="ECO:0000256" key="2">
    <source>
        <dbReference type="ARBA" id="ARBA00008000"/>
    </source>
</evidence>
<dbReference type="InterPro" id="IPR016171">
    <property type="entry name" value="Vanillyl_alc_oxidase_C-sub2"/>
</dbReference>
<comment type="similarity">
    <text evidence="2">Belongs to the FAD-binding oxidoreductase/transferase type 4 family.</text>
</comment>
<dbReference type="EC" id="1.1.2.4" evidence="7"/>
<dbReference type="GO" id="GO:0004458">
    <property type="term" value="F:D-lactate dehydrogenase (cytochrome) activity"/>
    <property type="evidence" value="ECO:0007669"/>
    <property type="project" value="UniProtKB-EC"/>
</dbReference>
<name>A0A841HYW1_9DEIO</name>
<dbReference type="Gene3D" id="3.30.465.10">
    <property type="match status" value="1"/>
</dbReference>
<keyword evidence="5" id="KW-0809">Transit peptide</keyword>
<dbReference type="GO" id="GO:1903457">
    <property type="term" value="P:lactate catabolic process"/>
    <property type="evidence" value="ECO:0007669"/>
    <property type="project" value="TreeGrafter"/>
</dbReference>
<dbReference type="InterPro" id="IPR016169">
    <property type="entry name" value="FAD-bd_PCMH_sub2"/>
</dbReference>
<dbReference type="InterPro" id="IPR006094">
    <property type="entry name" value="Oxid_FAD_bind_N"/>
</dbReference>
<evidence type="ECO:0000259" key="8">
    <source>
        <dbReference type="PROSITE" id="PS51387"/>
    </source>
</evidence>
<evidence type="ECO:0000256" key="7">
    <source>
        <dbReference type="ARBA" id="ARBA00038897"/>
    </source>
</evidence>
<accession>A0A841HYW1</accession>
<dbReference type="SUPFAM" id="SSF56176">
    <property type="entry name" value="FAD-binding/transporter-associated domain-like"/>
    <property type="match status" value="1"/>
</dbReference>
<dbReference type="Proteomes" id="UP000569951">
    <property type="component" value="Unassembled WGS sequence"/>
</dbReference>
<dbReference type="FunFam" id="1.10.45.10:FF:000001">
    <property type="entry name" value="D-lactate dehydrogenase mitochondrial"/>
    <property type="match status" value="1"/>
</dbReference>
<evidence type="ECO:0000256" key="6">
    <source>
        <dbReference type="ARBA" id="ARBA00023002"/>
    </source>
</evidence>
<dbReference type="InterPro" id="IPR016164">
    <property type="entry name" value="FAD-linked_Oxase-like_C"/>
</dbReference>
<keyword evidence="6 9" id="KW-0560">Oxidoreductase</keyword>
<dbReference type="InterPro" id="IPR016166">
    <property type="entry name" value="FAD-bd_PCMH"/>
</dbReference>
<dbReference type="FunFam" id="3.30.465.10:FF:000016">
    <property type="entry name" value="probable D-lactate dehydrogenase, mitochondrial"/>
    <property type="match status" value="1"/>
</dbReference>